<name>A0A8S1L4Q7_PARPR</name>
<organism evidence="2 3">
    <name type="scientific">Paramecium primaurelia</name>
    <dbReference type="NCBI Taxonomy" id="5886"/>
    <lineage>
        <taxon>Eukaryota</taxon>
        <taxon>Sar</taxon>
        <taxon>Alveolata</taxon>
        <taxon>Ciliophora</taxon>
        <taxon>Intramacronucleata</taxon>
        <taxon>Oligohymenophorea</taxon>
        <taxon>Peniculida</taxon>
        <taxon>Parameciidae</taxon>
        <taxon>Paramecium</taxon>
    </lineage>
</organism>
<proteinExistence type="predicted"/>
<evidence type="ECO:0000313" key="2">
    <source>
        <dbReference type="EMBL" id="CAD8057634.1"/>
    </source>
</evidence>
<evidence type="ECO:0000313" key="3">
    <source>
        <dbReference type="Proteomes" id="UP000688137"/>
    </source>
</evidence>
<evidence type="ECO:0000256" key="1">
    <source>
        <dbReference type="SAM" id="MobiDB-lite"/>
    </source>
</evidence>
<reference evidence="2" key="1">
    <citation type="submission" date="2021-01" db="EMBL/GenBank/DDBJ databases">
        <authorList>
            <consortium name="Genoscope - CEA"/>
            <person name="William W."/>
        </authorList>
    </citation>
    <scope>NUCLEOTIDE SEQUENCE</scope>
</reference>
<feature type="region of interest" description="Disordered" evidence="1">
    <location>
        <begin position="589"/>
        <end position="626"/>
    </location>
</feature>
<dbReference type="AlphaFoldDB" id="A0A8S1L4Q7"/>
<dbReference type="OMA" id="MMIMISK"/>
<dbReference type="EMBL" id="CAJJDM010000025">
    <property type="protein sequence ID" value="CAD8057634.1"/>
    <property type="molecule type" value="Genomic_DNA"/>
</dbReference>
<protein>
    <submittedName>
        <fullName evidence="2">Uncharacterized protein</fullName>
    </submittedName>
</protein>
<feature type="compositionally biased region" description="Basic residues" evidence="1">
    <location>
        <begin position="617"/>
        <end position="626"/>
    </location>
</feature>
<comment type="caution">
    <text evidence="2">The sequence shown here is derived from an EMBL/GenBank/DDBJ whole genome shotgun (WGS) entry which is preliminary data.</text>
</comment>
<feature type="compositionally biased region" description="Basic and acidic residues" evidence="1">
    <location>
        <begin position="589"/>
        <end position="607"/>
    </location>
</feature>
<dbReference type="Proteomes" id="UP000688137">
    <property type="component" value="Unassembled WGS sequence"/>
</dbReference>
<sequence>MKTLQKAIKKKGSLTLIKQRDMKVHNTYKVQNAPFQNNMSKYILNGNQVYVASSSDKSFEALQQNLSLVEQFTPKCVLLDTLSNRVLKQWIKDTTIETQEQQLLGKQKYTNLFLNVFPKQREFFTKQDNGTYVYYVKNRQIEFQDQLSVAYYACNDPKMMIMISKPDEILQIEDIVNNFNLEELKNAFLDTIEKMKLAILKPYADASDSFSDIIYIFRNTILKNHSYLFETYVNYQAALLQKSSRVMDKCFLFTNQFLADQVVKISKEKFFDYNTLYLEENFNSKCKDELLEKIVIAGYIVDYVLRIRAMNGQNPFENTKFNKYLNQDDVPKYLELHNFYADQLYNFQNFTIQASLFKDSQKSDYLSFEETVQQFKKKSLTFKYQFDIMQNSQIKQGLVMQDLFKKQISKIIQTRMMQGINQNDIIKSMQNIGKEMYSKEDLKNYLKILLEANALLGYPLKFPGNLKDMMLPYIVNLQIEKTAKITSGLTFKPLTKNLQFAKLEKKESKIDEFTDDEEDEDCIRYVVTQDGNKQEIPNELKNKSFEEMKKIAEEYQQINIKMDQQGRYEVLDNAQTRLNQNEVDKILRELEVDDDNQKDKKKDKLNEQNELESQTTKGRRIKQKKK</sequence>
<keyword evidence="3" id="KW-1185">Reference proteome</keyword>
<accession>A0A8S1L4Q7</accession>
<gene>
    <name evidence="2" type="ORF">PPRIM_AZ9-3.1.T0260142</name>
</gene>